<proteinExistence type="predicted"/>
<dbReference type="RefSeq" id="WP_191145315.1">
    <property type="nucleotide sequence ID" value="NZ_JACXAF010000016.1"/>
</dbReference>
<keyword evidence="2" id="KW-1185">Reference proteome</keyword>
<sequence length="293" mass="32863">MYRSRRQLIFWSVTVSLAIALVIYAFSDTNQATGPRQGIFLPMLMVHSPALTQIRIDDQQHQPWLTMEPASDSEVTGWQIKEADNYPVNMTRLAKLIGQLSRASITASVDYPDESKAVATAPWNTKTDFAELTAQYHLTILAEGNFFRHIWLSEIADGQQWLRVDKDSYSYQIEQLIELSSEQQSWLQPVDLASLFALADEVTLETAAADANIESLQKHLQIVNPLDAIAKGKGTPGALQYALKLHQHSELLAELAIYRNDQGLWLDIQLATPEQAEEIALLANWYLALASTP</sequence>
<protein>
    <recommendedName>
        <fullName evidence="3">DUF4340 domain-containing protein</fullName>
    </recommendedName>
</protein>
<dbReference type="AlphaFoldDB" id="A0A8J6UGJ5"/>
<organism evidence="1 2">
    <name type="scientific">Neiella litorisoli</name>
    <dbReference type="NCBI Taxonomy" id="2771431"/>
    <lineage>
        <taxon>Bacteria</taxon>
        <taxon>Pseudomonadati</taxon>
        <taxon>Pseudomonadota</taxon>
        <taxon>Gammaproteobacteria</taxon>
        <taxon>Alteromonadales</taxon>
        <taxon>Echinimonadaceae</taxon>
        <taxon>Neiella</taxon>
    </lineage>
</organism>
<name>A0A8J6UGJ5_9GAMM</name>
<evidence type="ECO:0000313" key="1">
    <source>
        <dbReference type="EMBL" id="MBD1390241.1"/>
    </source>
</evidence>
<gene>
    <name evidence="1" type="ORF">IC617_12435</name>
</gene>
<accession>A0A8J6UGJ5</accession>
<dbReference type="Proteomes" id="UP000638014">
    <property type="component" value="Unassembled WGS sequence"/>
</dbReference>
<reference evidence="1" key="1">
    <citation type="submission" date="2020-09" db="EMBL/GenBank/DDBJ databases">
        <title>A novel bacterium of genus Neiella, isolated from South China Sea.</title>
        <authorList>
            <person name="Huang H."/>
            <person name="Mo K."/>
            <person name="Hu Y."/>
        </authorList>
    </citation>
    <scope>NUCLEOTIDE SEQUENCE</scope>
    <source>
        <strain evidence="1">HB171785</strain>
    </source>
</reference>
<evidence type="ECO:0008006" key="3">
    <source>
        <dbReference type="Google" id="ProtNLM"/>
    </source>
</evidence>
<comment type="caution">
    <text evidence="1">The sequence shown here is derived from an EMBL/GenBank/DDBJ whole genome shotgun (WGS) entry which is preliminary data.</text>
</comment>
<dbReference type="EMBL" id="JACXAF010000016">
    <property type="protein sequence ID" value="MBD1390241.1"/>
    <property type="molecule type" value="Genomic_DNA"/>
</dbReference>
<evidence type="ECO:0000313" key="2">
    <source>
        <dbReference type="Proteomes" id="UP000638014"/>
    </source>
</evidence>